<organism evidence="3 4">
    <name type="scientific">Georgenia faecalis</name>
    <dbReference type="NCBI Taxonomy" id="2483799"/>
    <lineage>
        <taxon>Bacteria</taxon>
        <taxon>Bacillati</taxon>
        <taxon>Actinomycetota</taxon>
        <taxon>Actinomycetes</taxon>
        <taxon>Micrococcales</taxon>
        <taxon>Bogoriellaceae</taxon>
        <taxon>Georgenia</taxon>
    </lineage>
</organism>
<comment type="caution">
    <text evidence="3">The sequence shown here is derived from an EMBL/GenBank/DDBJ whole genome shotgun (WGS) entry which is preliminary data.</text>
</comment>
<gene>
    <name evidence="3" type="ORF">ACFO3F_02330</name>
</gene>
<dbReference type="InterPro" id="IPR000182">
    <property type="entry name" value="GNAT_dom"/>
</dbReference>
<keyword evidence="4" id="KW-1185">Reference proteome</keyword>
<protein>
    <submittedName>
        <fullName evidence="3">GNAT family N-acetyltransferase</fullName>
        <ecNumber evidence="3">2.3.1.-</ecNumber>
    </submittedName>
</protein>
<dbReference type="PANTHER" id="PTHR13170">
    <property type="entry name" value="O-GLCNACASE"/>
    <property type="match status" value="1"/>
</dbReference>
<evidence type="ECO:0000256" key="1">
    <source>
        <dbReference type="SAM" id="MobiDB-lite"/>
    </source>
</evidence>
<evidence type="ECO:0000313" key="4">
    <source>
        <dbReference type="Proteomes" id="UP001595955"/>
    </source>
</evidence>
<accession>A0ABV9D5M4</accession>
<feature type="domain" description="N-acetyltransferase" evidence="2">
    <location>
        <begin position="73"/>
        <end position="207"/>
    </location>
</feature>
<dbReference type="Gene3D" id="3.40.630.30">
    <property type="match status" value="1"/>
</dbReference>
<dbReference type="Pfam" id="PF00583">
    <property type="entry name" value="Acetyltransf_1"/>
    <property type="match status" value="1"/>
</dbReference>
<dbReference type="Proteomes" id="UP001595955">
    <property type="component" value="Unassembled WGS sequence"/>
</dbReference>
<dbReference type="InterPro" id="IPR051822">
    <property type="entry name" value="Glycosyl_Hydrolase_84"/>
</dbReference>
<evidence type="ECO:0000313" key="3">
    <source>
        <dbReference type="EMBL" id="MFC4554072.1"/>
    </source>
</evidence>
<dbReference type="GO" id="GO:0016746">
    <property type="term" value="F:acyltransferase activity"/>
    <property type="evidence" value="ECO:0007669"/>
    <property type="project" value="UniProtKB-KW"/>
</dbReference>
<dbReference type="PANTHER" id="PTHR13170:SF16">
    <property type="entry name" value="PROTEIN O-GLCNACASE"/>
    <property type="match status" value="1"/>
</dbReference>
<dbReference type="SUPFAM" id="SSF55729">
    <property type="entry name" value="Acyl-CoA N-acyltransferases (Nat)"/>
    <property type="match status" value="1"/>
</dbReference>
<dbReference type="EMBL" id="JBHSGF010000001">
    <property type="protein sequence ID" value="MFC4554072.1"/>
    <property type="molecule type" value="Genomic_DNA"/>
</dbReference>
<dbReference type="InterPro" id="IPR016181">
    <property type="entry name" value="Acyl_CoA_acyltransferase"/>
</dbReference>
<name>A0ABV9D5M4_9MICO</name>
<keyword evidence="3" id="KW-0808">Transferase</keyword>
<sequence length="249" mass="25626">MQPHLTLDRYRPEDRAALYSICLRTGAGGDDASADHDDPDLLGHLWLGPYLELEPDLAFVLRSAEPGAPAEPLGYVVATADTAAFEAACEERWWPPLREHYRAAPPRPGSPDAELVAMIEGGRRTDAPWFAAHPAHLHIDLLPEARGAGGGRALIAALTDALEARGVPGVHLGVSRANRGAVAFYGRVGLSVLAELPDTLIMGRALGRPGAPAHPGGAHAHAPAGAGGGAHAHAPAGAGAGAEDDGGGR</sequence>
<dbReference type="RefSeq" id="WP_122823272.1">
    <property type="nucleotide sequence ID" value="NZ_CP033325.1"/>
</dbReference>
<dbReference type="PROSITE" id="PS51186">
    <property type="entry name" value="GNAT"/>
    <property type="match status" value="1"/>
</dbReference>
<proteinExistence type="predicted"/>
<keyword evidence="3" id="KW-0012">Acyltransferase</keyword>
<dbReference type="CDD" id="cd04301">
    <property type="entry name" value="NAT_SF"/>
    <property type="match status" value="1"/>
</dbReference>
<reference evidence="4" key="1">
    <citation type="journal article" date="2019" name="Int. J. Syst. Evol. Microbiol.">
        <title>The Global Catalogue of Microorganisms (GCM) 10K type strain sequencing project: providing services to taxonomists for standard genome sequencing and annotation.</title>
        <authorList>
            <consortium name="The Broad Institute Genomics Platform"/>
            <consortium name="The Broad Institute Genome Sequencing Center for Infectious Disease"/>
            <person name="Wu L."/>
            <person name="Ma J."/>
        </authorList>
    </citation>
    <scope>NUCLEOTIDE SEQUENCE [LARGE SCALE GENOMIC DNA]</scope>
    <source>
        <strain evidence="4">JCM 3369</strain>
    </source>
</reference>
<feature type="compositionally biased region" description="Low complexity" evidence="1">
    <location>
        <begin position="211"/>
        <end position="224"/>
    </location>
</feature>
<feature type="region of interest" description="Disordered" evidence="1">
    <location>
        <begin position="211"/>
        <end position="249"/>
    </location>
</feature>
<evidence type="ECO:0000259" key="2">
    <source>
        <dbReference type="PROSITE" id="PS51186"/>
    </source>
</evidence>
<dbReference type="EC" id="2.3.1.-" evidence="3"/>